<evidence type="ECO:0000313" key="2">
    <source>
        <dbReference type="EMBL" id="CAD6193354.1"/>
    </source>
</evidence>
<dbReference type="AlphaFoldDB" id="A0A8S1HCI1"/>
<accession>A0A8S1HCI1</accession>
<organism evidence="2 3">
    <name type="scientific">Caenorhabditis auriculariae</name>
    <dbReference type="NCBI Taxonomy" id="2777116"/>
    <lineage>
        <taxon>Eukaryota</taxon>
        <taxon>Metazoa</taxon>
        <taxon>Ecdysozoa</taxon>
        <taxon>Nematoda</taxon>
        <taxon>Chromadorea</taxon>
        <taxon>Rhabditida</taxon>
        <taxon>Rhabditina</taxon>
        <taxon>Rhabditomorpha</taxon>
        <taxon>Rhabditoidea</taxon>
        <taxon>Rhabditidae</taxon>
        <taxon>Peloderinae</taxon>
        <taxon>Caenorhabditis</taxon>
    </lineage>
</organism>
<feature type="chain" id="PRO_5035916132" evidence="1">
    <location>
        <begin position="21"/>
        <end position="83"/>
    </location>
</feature>
<feature type="signal peptide" evidence="1">
    <location>
        <begin position="1"/>
        <end position="20"/>
    </location>
</feature>
<evidence type="ECO:0000313" key="3">
    <source>
        <dbReference type="Proteomes" id="UP000835052"/>
    </source>
</evidence>
<keyword evidence="1" id="KW-0732">Signal</keyword>
<reference evidence="2" key="1">
    <citation type="submission" date="2020-10" db="EMBL/GenBank/DDBJ databases">
        <authorList>
            <person name="Kikuchi T."/>
        </authorList>
    </citation>
    <scope>NUCLEOTIDE SEQUENCE</scope>
    <source>
        <strain evidence="2">NKZ352</strain>
    </source>
</reference>
<name>A0A8S1HCI1_9PELO</name>
<keyword evidence="3" id="KW-1185">Reference proteome</keyword>
<dbReference type="EMBL" id="CAJGYM010000034">
    <property type="protein sequence ID" value="CAD6193354.1"/>
    <property type="molecule type" value="Genomic_DNA"/>
</dbReference>
<dbReference type="OrthoDB" id="5808222at2759"/>
<gene>
    <name evidence="2" type="ORF">CAUJ_LOCUS9273</name>
</gene>
<proteinExistence type="predicted"/>
<evidence type="ECO:0000256" key="1">
    <source>
        <dbReference type="SAM" id="SignalP"/>
    </source>
</evidence>
<protein>
    <submittedName>
        <fullName evidence="2">Uncharacterized protein</fullName>
    </submittedName>
</protein>
<sequence>MSQVIFTAIFVLYFLSLTGASFPGAEPAIQVPRRSASLYWVNRAQPNKFKKYRTFNALQSMGLDKKKRFSENIHQMLKKLLNQ</sequence>
<dbReference type="Proteomes" id="UP000835052">
    <property type="component" value="Unassembled WGS sequence"/>
</dbReference>
<comment type="caution">
    <text evidence="2">The sequence shown here is derived from an EMBL/GenBank/DDBJ whole genome shotgun (WGS) entry which is preliminary data.</text>
</comment>